<dbReference type="CDD" id="cd13653">
    <property type="entry name" value="PBP2_phosphate_like_1"/>
    <property type="match status" value="1"/>
</dbReference>
<keyword evidence="7 12" id="KW-0592">Phosphate transport</keyword>
<evidence type="ECO:0000256" key="12">
    <source>
        <dbReference type="RuleBase" id="RU367119"/>
    </source>
</evidence>
<gene>
    <name evidence="14" type="ORF">FD01_GL000110</name>
</gene>
<dbReference type="GO" id="GO:0006817">
    <property type="term" value="P:phosphate ion transport"/>
    <property type="evidence" value="ECO:0007669"/>
    <property type="project" value="UniProtKB-UniRule"/>
</dbReference>
<evidence type="ECO:0000256" key="10">
    <source>
        <dbReference type="ARBA" id="ARBA00023139"/>
    </source>
</evidence>
<evidence type="ECO:0000256" key="2">
    <source>
        <dbReference type="ARBA" id="ARBA00004193"/>
    </source>
</evidence>
<dbReference type="AlphaFoldDB" id="A0A0R1R2L3"/>
<evidence type="ECO:0000256" key="8">
    <source>
        <dbReference type="ARBA" id="ARBA00022729"/>
    </source>
</evidence>
<evidence type="ECO:0000256" key="9">
    <source>
        <dbReference type="ARBA" id="ARBA00023136"/>
    </source>
</evidence>
<evidence type="ECO:0000256" key="11">
    <source>
        <dbReference type="ARBA" id="ARBA00023288"/>
    </source>
</evidence>
<proteinExistence type="inferred from homology"/>
<comment type="function">
    <text evidence="1">Part of the ABC transporter complex PstSACB involved in phosphate import.</text>
</comment>
<keyword evidence="9" id="KW-0472">Membrane</keyword>
<dbReference type="PANTHER" id="PTHR30570">
    <property type="entry name" value="PERIPLASMIC PHOSPHATE BINDING COMPONENT OF PHOSPHATE ABC TRANSPORTER"/>
    <property type="match status" value="1"/>
</dbReference>
<keyword evidence="10 12" id="KW-0564">Palmitate</keyword>
<dbReference type="Pfam" id="PF12849">
    <property type="entry name" value="PBP_like_2"/>
    <property type="match status" value="1"/>
</dbReference>
<evidence type="ECO:0000313" key="15">
    <source>
        <dbReference type="Proteomes" id="UP000051790"/>
    </source>
</evidence>
<evidence type="ECO:0000256" key="5">
    <source>
        <dbReference type="ARBA" id="ARBA00022448"/>
    </source>
</evidence>
<keyword evidence="5 12" id="KW-0813">Transport</keyword>
<feature type="chain" id="PRO_5039762916" description="Phosphate-binding protein" evidence="12">
    <location>
        <begin position="22"/>
        <end position="303"/>
    </location>
</feature>
<protein>
    <recommendedName>
        <fullName evidence="12">Phosphate-binding protein</fullName>
    </recommendedName>
</protein>
<feature type="signal peptide" evidence="12">
    <location>
        <begin position="1"/>
        <end position="21"/>
    </location>
</feature>
<dbReference type="GO" id="GO:0042301">
    <property type="term" value="F:phosphate ion binding"/>
    <property type="evidence" value="ECO:0007669"/>
    <property type="project" value="UniProtKB-UniRule"/>
</dbReference>
<evidence type="ECO:0000256" key="4">
    <source>
        <dbReference type="ARBA" id="ARBA00011529"/>
    </source>
</evidence>
<dbReference type="RefSeq" id="WP_056962815.1">
    <property type="nucleotide sequence ID" value="NZ_AZEU01000082.1"/>
</dbReference>
<comment type="caution">
    <text evidence="14">The sequence shown here is derived from an EMBL/GenBank/DDBJ whole genome shotgun (WGS) entry which is preliminary data.</text>
</comment>
<evidence type="ECO:0000259" key="13">
    <source>
        <dbReference type="Pfam" id="PF12849"/>
    </source>
</evidence>
<keyword evidence="11 12" id="KW-0449">Lipoprotein</keyword>
<dbReference type="PANTHER" id="PTHR30570:SF4">
    <property type="entry name" value="PHOSPHATE-BINDING PROTEIN PSTS 1"/>
    <property type="match status" value="1"/>
</dbReference>
<comment type="similarity">
    <text evidence="3 12">Belongs to the PstS family.</text>
</comment>
<dbReference type="NCBIfam" id="TIGR02136">
    <property type="entry name" value="ptsS_2"/>
    <property type="match status" value="1"/>
</dbReference>
<evidence type="ECO:0000256" key="3">
    <source>
        <dbReference type="ARBA" id="ARBA00008725"/>
    </source>
</evidence>
<dbReference type="InterPro" id="IPR011862">
    <property type="entry name" value="Phos-bd"/>
</dbReference>
<dbReference type="Proteomes" id="UP000051790">
    <property type="component" value="Unassembled WGS sequence"/>
</dbReference>
<evidence type="ECO:0000256" key="6">
    <source>
        <dbReference type="ARBA" id="ARBA00022475"/>
    </source>
</evidence>
<organism evidence="14 15">
    <name type="scientific">Lacticaseibacillus manihotivorans DSM 13343 = JCM 12514</name>
    <dbReference type="NCBI Taxonomy" id="1423769"/>
    <lineage>
        <taxon>Bacteria</taxon>
        <taxon>Bacillati</taxon>
        <taxon>Bacillota</taxon>
        <taxon>Bacilli</taxon>
        <taxon>Lactobacillales</taxon>
        <taxon>Lactobacillaceae</taxon>
        <taxon>Lacticaseibacillus</taxon>
    </lineage>
</organism>
<dbReference type="PROSITE" id="PS51257">
    <property type="entry name" value="PROKAR_LIPOPROTEIN"/>
    <property type="match status" value="1"/>
</dbReference>
<keyword evidence="6 12" id="KW-1003">Cell membrane</keyword>
<dbReference type="OrthoDB" id="9790048at2"/>
<dbReference type="PATRIC" id="fig|1423769.4.peg.124"/>
<comment type="subcellular location">
    <subcellularLocation>
        <location evidence="2 12">Cell membrane</location>
        <topology evidence="2 12">Lipid-anchor</topology>
    </subcellularLocation>
</comment>
<dbReference type="InterPro" id="IPR024370">
    <property type="entry name" value="PBP_domain"/>
</dbReference>
<dbReference type="SUPFAM" id="SSF53850">
    <property type="entry name" value="Periplasmic binding protein-like II"/>
    <property type="match status" value="1"/>
</dbReference>
<dbReference type="FunFam" id="3.40.190.10:FF:000107">
    <property type="entry name" value="Phosphate ABC transporter, phosphate-binding protein"/>
    <property type="match status" value="1"/>
</dbReference>
<comment type="subunit">
    <text evidence="4 12">The complex is composed of two ATP-binding proteins (PstB), two transmembrane proteins (PstC and PstA) and a solute-binding protein (PstS).</text>
</comment>
<evidence type="ECO:0000256" key="7">
    <source>
        <dbReference type="ARBA" id="ARBA00022592"/>
    </source>
</evidence>
<sequence length="303" mass="31469">MKKSALITFALTFTTFATLLAGCGGSSSAKDADAAAKSSSSAPKSAKVVAVGSTALQPLVEQAASAYQEDHPEAKITVQGGGSGTGLSQVVQGAVTIGNSDIFAEQGKGVDASKLEDHQVAVVGMAPVANKDAGVKNLSMSQLRDIFTGKVKNWKAVGGADKAITVVNRAQGSGTRATFEAAVLEGKSAMTSQEQDSNGAVQKIVATTPGAVSYLAFSYIKDDVQALSVDNVKPTPENVATNDWKIWSYEHMYTKGKADAGAAAFLKYIDSDAVQKSLVTKLGYISIHDMKVQKDANNKVSNK</sequence>
<evidence type="ECO:0000313" key="14">
    <source>
        <dbReference type="EMBL" id="KRL48964.1"/>
    </source>
</evidence>
<feature type="domain" description="PBP" evidence="13">
    <location>
        <begin position="38"/>
        <end position="272"/>
    </location>
</feature>
<dbReference type="GO" id="GO:0005886">
    <property type="term" value="C:plasma membrane"/>
    <property type="evidence" value="ECO:0007669"/>
    <property type="project" value="UniProtKB-SubCell"/>
</dbReference>
<name>A0A0R1R2L3_9LACO</name>
<dbReference type="EMBL" id="AZEU01000082">
    <property type="protein sequence ID" value="KRL48964.1"/>
    <property type="molecule type" value="Genomic_DNA"/>
</dbReference>
<accession>A0A0R1R2L3</accession>
<dbReference type="Gene3D" id="3.40.190.10">
    <property type="entry name" value="Periplasmic binding protein-like II"/>
    <property type="match status" value="2"/>
</dbReference>
<keyword evidence="15" id="KW-1185">Reference proteome</keyword>
<comment type="function">
    <text evidence="12">Involved in the system for phosphate transport across the cytoplasmic membrane.</text>
</comment>
<keyword evidence="8 12" id="KW-0732">Signal</keyword>
<reference evidence="14 15" key="1">
    <citation type="journal article" date="2015" name="Genome Announc.">
        <title>Expanding the biotechnology potential of lactobacilli through comparative genomics of 213 strains and associated genera.</title>
        <authorList>
            <person name="Sun Z."/>
            <person name="Harris H.M."/>
            <person name="McCann A."/>
            <person name="Guo C."/>
            <person name="Argimon S."/>
            <person name="Zhang W."/>
            <person name="Yang X."/>
            <person name="Jeffery I.B."/>
            <person name="Cooney J.C."/>
            <person name="Kagawa T.F."/>
            <person name="Liu W."/>
            <person name="Song Y."/>
            <person name="Salvetti E."/>
            <person name="Wrobel A."/>
            <person name="Rasinkangas P."/>
            <person name="Parkhill J."/>
            <person name="Rea M.C."/>
            <person name="O'Sullivan O."/>
            <person name="Ritari J."/>
            <person name="Douillard F.P."/>
            <person name="Paul Ross R."/>
            <person name="Yang R."/>
            <person name="Briner A.E."/>
            <person name="Felis G.E."/>
            <person name="de Vos W.M."/>
            <person name="Barrangou R."/>
            <person name="Klaenhammer T.R."/>
            <person name="Caufield P.W."/>
            <person name="Cui Y."/>
            <person name="Zhang H."/>
            <person name="O'Toole P.W."/>
        </authorList>
    </citation>
    <scope>NUCLEOTIDE SEQUENCE [LARGE SCALE GENOMIC DNA]</scope>
    <source>
        <strain evidence="14 15">DSM 13343</strain>
    </source>
</reference>
<dbReference type="InterPro" id="IPR050811">
    <property type="entry name" value="Phosphate_ABC_transporter"/>
</dbReference>
<evidence type="ECO:0000256" key="1">
    <source>
        <dbReference type="ARBA" id="ARBA00002841"/>
    </source>
</evidence>